<comment type="caution">
    <text evidence="3">The sequence shown here is derived from an EMBL/GenBank/DDBJ whole genome shotgun (WGS) entry which is preliminary data.</text>
</comment>
<dbReference type="GO" id="GO:0005737">
    <property type="term" value="C:cytoplasm"/>
    <property type="evidence" value="ECO:0007669"/>
    <property type="project" value="UniProtKB-ARBA"/>
</dbReference>
<evidence type="ECO:0000313" key="3">
    <source>
        <dbReference type="EMBL" id="MBA0624280.1"/>
    </source>
</evidence>
<dbReference type="InterPro" id="IPR014717">
    <property type="entry name" value="Transl_elong_EF1B/ribsomal_bS6"/>
</dbReference>
<evidence type="ECO:0000256" key="2">
    <source>
        <dbReference type="SAM" id="MobiDB-lite"/>
    </source>
</evidence>
<dbReference type="GO" id="GO:0003735">
    <property type="term" value="F:structural constituent of ribosome"/>
    <property type="evidence" value="ECO:0007669"/>
    <property type="project" value="InterPro"/>
</dbReference>
<dbReference type="SUPFAM" id="SSF54995">
    <property type="entry name" value="Ribosomal protein S6"/>
    <property type="match status" value="1"/>
</dbReference>
<evidence type="ECO:0008006" key="5">
    <source>
        <dbReference type="Google" id="ProtNLM"/>
    </source>
</evidence>
<dbReference type="PANTHER" id="PTHR21011">
    <property type="entry name" value="MITOCHONDRIAL 28S RIBOSOMAL PROTEIN S6"/>
    <property type="match status" value="1"/>
</dbReference>
<reference evidence="3 4" key="1">
    <citation type="journal article" date="2019" name="Genome Biol. Evol.">
        <title>Insights into the evolution of the New World diploid cottons (Gossypium, subgenus Houzingenia) based on genome sequencing.</title>
        <authorList>
            <person name="Grover C.E."/>
            <person name="Arick M.A. 2nd"/>
            <person name="Thrash A."/>
            <person name="Conover J.L."/>
            <person name="Sanders W.S."/>
            <person name="Peterson D.G."/>
            <person name="Frelichowski J.E."/>
            <person name="Scheffler J.A."/>
            <person name="Scheffler B.E."/>
            <person name="Wendel J.F."/>
        </authorList>
    </citation>
    <scope>NUCLEOTIDE SEQUENCE [LARGE SCALE GENOMIC DNA]</scope>
    <source>
        <strain evidence="3">27</strain>
        <tissue evidence="3">Leaf</tissue>
    </source>
</reference>
<dbReference type="CDD" id="cd15465">
    <property type="entry name" value="bS6_mito"/>
    <property type="match status" value="1"/>
</dbReference>
<dbReference type="FunFam" id="3.30.70.60:FF:000012">
    <property type="entry name" value="Translation elongation factor EF1B/ribosomal protein S6 family protein"/>
    <property type="match status" value="1"/>
</dbReference>
<dbReference type="InterPro" id="IPR000529">
    <property type="entry name" value="Ribosomal_bS6"/>
</dbReference>
<feature type="region of interest" description="Disordered" evidence="2">
    <location>
        <begin position="186"/>
        <end position="214"/>
    </location>
</feature>
<accession>A0A7J8SEK0</accession>
<sequence length="214" mass="24390">MAHERSYELHMFEDSPFGEGNCGNCLVDGKTVEEGMFSYILFLGVRAFVPSGLLLQPSASVKEMPLYDCMLLLKPHVKKEGLIDLVARVGRHVYSRNGVLTELKSFGTVQLGYGIRKLSGRYYQGQLMQMTMMATPNINKELQYLNKEDRLLRWLLVKHRDSKYGLEFLNEDDGELELSKLSRGNIYEEDIDDDDDDDDDDDEYDENPGSGGKL</sequence>
<feature type="compositionally biased region" description="Acidic residues" evidence="2">
    <location>
        <begin position="187"/>
        <end position="206"/>
    </location>
</feature>
<dbReference type="GO" id="GO:0070181">
    <property type="term" value="F:small ribosomal subunit rRNA binding"/>
    <property type="evidence" value="ECO:0007669"/>
    <property type="project" value="TreeGrafter"/>
</dbReference>
<proteinExistence type="inferred from homology"/>
<evidence type="ECO:0000256" key="1">
    <source>
        <dbReference type="ARBA" id="ARBA00009512"/>
    </source>
</evidence>
<dbReference type="EMBL" id="JABFAC010000009">
    <property type="protein sequence ID" value="MBA0624280.1"/>
    <property type="molecule type" value="Genomic_DNA"/>
</dbReference>
<evidence type="ECO:0000313" key="4">
    <source>
        <dbReference type="Proteomes" id="UP000593561"/>
    </source>
</evidence>
<dbReference type="GO" id="GO:0006412">
    <property type="term" value="P:translation"/>
    <property type="evidence" value="ECO:0007669"/>
    <property type="project" value="InterPro"/>
</dbReference>
<organism evidence="3 4">
    <name type="scientific">Gossypium davidsonii</name>
    <name type="common">Davidson's cotton</name>
    <name type="synonym">Gossypium klotzschianum subsp. davidsonii</name>
    <dbReference type="NCBI Taxonomy" id="34287"/>
    <lineage>
        <taxon>Eukaryota</taxon>
        <taxon>Viridiplantae</taxon>
        <taxon>Streptophyta</taxon>
        <taxon>Embryophyta</taxon>
        <taxon>Tracheophyta</taxon>
        <taxon>Spermatophyta</taxon>
        <taxon>Magnoliopsida</taxon>
        <taxon>eudicotyledons</taxon>
        <taxon>Gunneridae</taxon>
        <taxon>Pentapetalae</taxon>
        <taxon>rosids</taxon>
        <taxon>malvids</taxon>
        <taxon>Malvales</taxon>
        <taxon>Malvaceae</taxon>
        <taxon>Malvoideae</taxon>
        <taxon>Gossypium</taxon>
    </lineage>
</organism>
<dbReference type="Pfam" id="PF01250">
    <property type="entry name" value="Ribosomal_S6"/>
    <property type="match status" value="1"/>
</dbReference>
<name>A0A7J8SEK0_GOSDV</name>
<gene>
    <name evidence="3" type="ORF">Godav_009668</name>
</gene>
<dbReference type="GO" id="GO:0005840">
    <property type="term" value="C:ribosome"/>
    <property type="evidence" value="ECO:0007669"/>
    <property type="project" value="InterPro"/>
</dbReference>
<dbReference type="Gene3D" id="3.30.70.60">
    <property type="match status" value="1"/>
</dbReference>
<protein>
    <recommendedName>
        <fullName evidence="5">Ribosomal protein S6</fullName>
    </recommendedName>
</protein>
<dbReference type="InterPro" id="IPR035980">
    <property type="entry name" value="Ribosomal_bS6_sf"/>
</dbReference>
<dbReference type="PANTHER" id="PTHR21011:SF1">
    <property type="entry name" value="SMALL RIBOSOMAL SUBUNIT PROTEIN BS6M"/>
    <property type="match status" value="1"/>
</dbReference>
<dbReference type="Proteomes" id="UP000593561">
    <property type="component" value="Unassembled WGS sequence"/>
</dbReference>
<comment type="similarity">
    <text evidence="1">Belongs to the bacterial ribosomal protein bS6 family.</text>
</comment>
<keyword evidence="4" id="KW-1185">Reference proteome</keyword>
<dbReference type="AlphaFoldDB" id="A0A7J8SEK0"/>